<reference evidence="3" key="2">
    <citation type="submission" date="2022-01" db="EMBL/GenBank/DDBJ databases">
        <authorList>
            <person name="Yamashiro T."/>
            <person name="Shiraishi A."/>
            <person name="Satake H."/>
            <person name="Nakayama K."/>
        </authorList>
    </citation>
    <scope>NUCLEOTIDE SEQUENCE</scope>
</reference>
<keyword evidence="4" id="KW-1185">Reference proteome</keyword>
<dbReference type="PANTHER" id="PTHR33067:SF35">
    <property type="entry name" value="ASPARTIC PEPTIDASE DDI1-TYPE DOMAIN-CONTAINING PROTEIN"/>
    <property type="match status" value="1"/>
</dbReference>
<evidence type="ECO:0000256" key="1">
    <source>
        <dbReference type="SAM" id="Coils"/>
    </source>
</evidence>
<feature type="region of interest" description="Disordered" evidence="2">
    <location>
        <begin position="1"/>
        <end position="101"/>
    </location>
</feature>
<dbReference type="GO" id="GO:0003964">
    <property type="term" value="F:RNA-directed DNA polymerase activity"/>
    <property type="evidence" value="ECO:0007669"/>
    <property type="project" value="UniProtKB-KW"/>
</dbReference>
<keyword evidence="3" id="KW-0548">Nucleotidyltransferase</keyword>
<dbReference type="InterPro" id="IPR021109">
    <property type="entry name" value="Peptidase_aspartic_dom_sf"/>
</dbReference>
<feature type="coiled-coil region" evidence="1">
    <location>
        <begin position="142"/>
        <end position="169"/>
    </location>
</feature>
<sequence>MTNLLKSRGALPSNTVSNPRKQINSITTTRSGLTTIEPSIPPHVPPTSREEVEKEPKNLMDEVHITSPTSTTHVPPPGIQPMSPPKPKEDPKPSPHQFKIPYPPRLDKTKLFDKNDVQVSKFLKILKKIHFDISLIDALTQIPKYSKELKDLLKDKEKLEELANTLINVECSAILLNKVLKKLGDPGKFLILFVLQDLEVCNSLADSGASINLMPLSIYKKLGIGPLKPTRMTLELANRSVRYPMGIAIDVIVKVDKFNFLADFIIVDFEVDLRVPIILRRPFLRTVKALVDLYEEKLTLRIGNEKLVFRAENFSKNSPSREHHYVHSINIINSPREEISNQNKQSSGSTTSYSNLSLPSFESFCFDIDHQEEKSSGSTTSQSDHSLPDYESFCFDHQEEKRSGSTTYHSNPSLLEYESFYFDLSIDTLPHADRSDSHHEEFADELAHIISPPEYDHFYFDIKVDLGEWTRLLIENSSSKNVNLTEIKEDNELKPKTSTKELTIHELDDLRLLLSNCDSTFSEEFSEIEFLVLFPSDIKT</sequence>
<evidence type="ECO:0000313" key="3">
    <source>
        <dbReference type="EMBL" id="GJT62443.1"/>
    </source>
</evidence>
<evidence type="ECO:0000313" key="4">
    <source>
        <dbReference type="Proteomes" id="UP001151760"/>
    </source>
</evidence>
<organism evidence="3 4">
    <name type="scientific">Tanacetum coccineum</name>
    <dbReference type="NCBI Taxonomy" id="301880"/>
    <lineage>
        <taxon>Eukaryota</taxon>
        <taxon>Viridiplantae</taxon>
        <taxon>Streptophyta</taxon>
        <taxon>Embryophyta</taxon>
        <taxon>Tracheophyta</taxon>
        <taxon>Spermatophyta</taxon>
        <taxon>Magnoliopsida</taxon>
        <taxon>eudicotyledons</taxon>
        <taxon>Gunneridae</taxon>
        <taxon>Pentapetalae</taxon>
        <taxon>asterids</taxon>
        <taxon>campanulids</taxon>
        <taxon>Asterales</taxon>
        <taxon>Asteraceae</taxon>
        <taxon>Asteroideae</taxon>
        <taxon>Anthemideae</taxon>
        <taxon>Anthemidinae</taxon>
        <taxon>Tanacetum</taxon>
    </lineage>
</organism>
<dbReference type="PANTHER" id="PTHR33067">
    <property type="entry name" value="RNA-DIRECTED DNA POLYMERASE-RELATED"/>
    <property type="match status" value="1"/>
</dbReference>
<feature type="compositionally biased region" description="Pro residues" evidence="2">
    <location>
        <begin position="74"/>
        <end position="85"/>
    </location>
</feature>
<proteinExistence type="predicted"/>
<dbReference type="EMBL" id="BQNB010017377">
    <property type="protein sequence ID" value="GJT62443.1"/>
    <property type="molecule type" value="Genomic_DNA"/>
</dbReference>
<reference evidence="3" key="1">
    <citation type="journal article" date="2022" name="Int. J. Mol. Sci.">
        <title>Draft Genome of Tanacetum Coccineum: Genomic Comparison of Closely Related Tanacetum-Family Plants.</title>
        <authorList>
            <person name="Yamashiro T."/>
            <person name="Shiraishi A."/>
            <person name="Nakayama K."/>
            <person name="Satake H."/>
        </authorList>
    </citation>
    <scope>NUCLEOTIDE SEQUENCE</scope>
</reference>
<feature type="compositionally biased region" description="Polar residues" evidence="2">
    <location>
        <begin position="12"/>
        <end position="37"/>
    </location>
</feature>
<feature type="compositionally biased region" description="Basic and acidic residues" evidence="2">
    <location>
        <begin position="48"/>
        <end position="64"/>
    </location>
</feature>
<name>A0ABQ5FGR1_9ASTR</name>
<keyword evidence="3" id="KW-0695">RNA-directed DNA polymerase</keyword>
<gene>
    <name evidence="3" type="ORF">Tco_1005976</name>
</gene>
<dbReference type="Proteomes" id="UP001151760">
    <property type="component" value="Unassembled WGS sequence"/>
</dbReference>
<keyword evidence="1" id="KW-0175">Coiled coil</keyword>
<protein>
    <submittedName>
        <fullName evidence="3">Reverse transcriptase domain-containing protein</fullName>
    </submittedName>
</protein>
<accession>A0ABQ5FGR1</accession>
<evidence type="ECO:0000256" key="2">
    <source>
        <dbReference type="SAM" id="MobiDB-lite"/>
    </source>
</evidence>
<dbReference type="Gene3D" id="2.40.70.10">
    <property type="entry name" value="Acid Proteases"/>
    <property type="match status" value="1"/>
</dbReference>
<comment type="caution">
    <text evidence="3">The sequence shown here is derived from an EMBL/GenBank/DDBJ whole genome shotgun (WGS) entry which is preliminary data.</text>
</comment>
<keyword evidence="3" id="KW-0808">Transferase</keyword>
<dbReference type="CDD" id="cd00303">
    <property type="entry name" value="retropepsin_like"/>
    <property type="match status" value="1"/>
</dbReference>